<dbReference type="KEGG" id="pco:PHACADRAFT_253405"/>
<reference evidence="1 2" key="1">
    <citation type="journal article" date="2012" name="BMC Genomics">
        <title>Comparative genomics of the white-rot fungi, Phanerochaete carnosa and P. chrysosporium, to elucidate the genetic basis of the distinct wood types they colonize.</title>
        <authorList>
            <person name="Suzuki H."/>
            <person name="MacDonald J."/>
            <person name="Syed K."/>
            <person name="Salamov A."/>
            <person name="Hori C."/>
            <person name="Aerts A."/>
            <person name="Henrissat B."/>
            <person name="Wiebenga A."/>
            <person name="vanKuyk P.A."/>
            <person name="Barry K."/>
            <person name="Lindquist E."/>
            <person name="LaButti K."/>
            <person name="Lapidus A."/>
            <person name="Lucas S."/>
            <person name="Coutinho P."/>
            <person name="Gong Y."/>
            <person name="Samejima M."/>
            <person name="Mahadevan R."/>
            <person name="Abou-Zaid M."/>
            <person name="de Vries R.P."/>
            <person name="Igarashi K."/>
            <person name="Yadav J.S."/>
            <person name="Grigoriev I.V."/>
            <person name="Master E.R."/>
        </authorList>
    </citation>
    <scope>NUCLEOTIDE SEQUENCE [LARGE SCALE GENOMIC DNA]</scope>
    <source>
        <strain evidence="1 2">HHB-10118-sp</strain>
    </source>
</reference>
<dbReference type="Proteomes" id="UP000008370">
    <property type="component" value="Unassembled WGS sequence"/>
</dbReference>
<dbReference type="HOGENOM" id="CLU_2146757_0_0_1"/>
<gene>
    <name evidence="1" type="ORF">PHACADRAFT_253405</name>
</gene>
<evidence type="ECO:0000313" key="1">
    <source>
        <dbReference type="EMBL" id="EKM56330.1"/>
    </source>
</evidence>
<name>K5WAW6_PHACS</name>
<sequence length="112" mass="12344">MSPWGCCAHGDSTIAKLDVKPKVLEEVPGMRYLLKNWTMLSPPPISFASNHFYAYRGNISTPVNGTTRTLNASLEGTGALMIGPLVLDSEWMLFRHRSLLDLAVVVVQMIVV</sequence>
<organism evidence="1 2">
    <name type="scientific">Phanerochaete carnosa (strain HHB-10118-sp)</name>
    <name type="common">White-rot fungus</name>
    <name type="synonym">Peniophora carnosa</name>
    <dbReference type="NCBI Taxonomy" id="650164"/>
    <lineage>
        <taxon>Eukaryota</taxon>
        <taxon>Fungi</taxon>
        <taxon>Dikarya</taxon>
        <taxon>Basidiomycota</taxon>
        <taxon>Agaricomycotina</taxon>
        <taxon>Agaricomycetes</taxon>
        <taxon>Polyporales</taxon>
        <taxon>Phanerochaetaceae</taxon>
        <taxon>Phanerochaete</taxon>
    </lineage>
</organism>
<protein>
    <submittedName>
        <fullName evidence="1">Uncharacterized protein</fullName>
    </submittedName>
</protein>
<accession>K5WAW6</accession>
<dbReference type="AlphaFoldDB" id="K5WAW6"/>
<dbReference type="InParanoid" id="K5WAW6"/>
<evidence type="ECO:0000313" key="2">
    <source>
        <dbReference type="Proteomes" id="UP000008370"/>
    </source>
</evidence>
<dbReference type="EMBL" id="JH930471">
    <property type="protein sequence ID" value="EKM56330.1"/>
    <property type="molecule type" value="Genomic_DNA"/>
</dbReference>
<keyword evidence="2" id="KW-1185">Reference proteome</keyword>
<dbReference type="GeneID" id="18915762"/>
<dbReference type="RefSeq" id="XP_007394184.1">
    <property type="nucleotide sequence ID" value="XM_007394122.1"/>
</dbReference>
<proteinExistence type="predicted"/>